<dbReference type="AlphaFoldDB" id="Q82SC0"/>
<dbReference type="KEGG" id="neu:NE2426"/>
<proteinExistence type="predicted"/>
<protein>
    <submittedName>
        <fullName evidence="1">Uncharacterized protein</fullName>
    </submittedName>
</protein>
<organism evidence="1 2">
    <name type="scientific">Nitrosomonas europaea (strain ATCC 19718 / CIP 103999 / KCTC 2705 / NBRC 14298)</name>
    <dbReference type="NCBI Taxonomy" id="228410"/>
    <lineage>
        <taxon>Bacteria</taxon>
        <taxon>Pseudomonadati</taxon>
        <taxon>Pseudomonadota</taxon>
        <taxon>Betaproteobacteria</taxon>
        <taxon>Nitrosomonadales</taxon>
        <taxon>Nitrosomonadaceae</taxon>
        <taxon>Nitrosomonas</taxon>
    </lineage>
</organism>
<name>Q82SC0_NITEU</name>
<accession>Q82SC0</accession>
<keyword evidence="2" id="KW-1185">Reference proteome</keyword>
<reference evidence="1 2" key="1">
    <citation type="journal article" date="2003" name="J. Bacteriol.">
        <title>Complete genome sequence of the ammonia-oxidizing bacterium and obligate chemolithoautotroph Nitrosomonas europaea.</title>
        <authorList>
            <person name="Chain P."/>
            <person name="Lamerdin J."/>
            <person name="Larimer F."/>
            <person name="Regala W."/>
            <person name="Land M."/>
            <person name="Hauser L."/>
            <person name="Hooper A."/>
            <person name="Klotz M."/>
            <person name="Norton J."/>
            <person name="Sayavedra-Soto L."/>
            <person name="Arciero D."/>
            <person name="Hommes N."/>
            <person name="Whittaker M."/>
            <person name="Arp D."/>
        </authorList>
    </citation>
    <scope>NUCLEOTIDE SEQUENCE [LARGE SCALE GENOMIC DNA]</scope>
    <source>
        <strain evidence="2">ATCC 19718 / CIP 103999 / KCTC 2705 / NBRC 14298</strain>
    </source>
</reference>
<gene>
    <name evidence="1" type="ordered locus">NE2426</name>
</gene>
<evidence type="ECO:0000313" key="1">
    <source>
        <dbReference type="EMBL" id="CAD86338.1"/>
    </source>
</evidence>
<dbReference type="EMBL" id="AL954747">
    <property type="protein sequence ID" value="CAD86338.1"/>
    <property type="molecule type" value="Genomic_DNA"/>
</dbReference>
<evidence type="ECO:0000313" key="2">
    <source>
        <dbReference type="Proteomes" id="UP000001416"/>
    </source>
</evidence>
<dbReference type="Proteomes" id="UP000001416">
    <property type="component" value="Chromosome"/>
</dbReference>
<sequence>MTKPLDRLIGMTLLSAEIASGSAELRFSRCDFSAYSTYSSFPDFGSLVGQTVQSIVGSMDRLVIRFAFGEFFISLHPDDYRGPEAFCARFADGPWVVE</sequence>
<dbReference type="STRING" id="228410.NE2426"/>
<dbReference type="HOGENOM" id="CLU_2330860_0_0_4"/>